<keyword evidence="1" id="KW-1133">Transmembrane helix</keyword>
<keyword evidence="1" id="KW-0812">Transmembrane</keyword>
<feature type="non-terminal residue" evidence="2">
    <location>
        <position position="1"/>
    </location>
</feature>
<evidence type="ECO:0000313" key="2">
    <source>
        <dbReference type="EMBL" id="JAP89308.1"/>
    </source>
</evidence>
<dbReference type="EMBL" id="GDID01007298">
    <property type="protein sequence ID" value="JAP89308.1"/>
    <property type="molecule type" value="Transcribed_RNA"/>
</dbReference>
<protein>
    <recommendedName>
        <fullName evidence="3">Transmembrane protein</fullName>
    </recommendedName>
</protein>
<feature type="transmembrane region" description="Helical" evidence="1">
    <location>
        <begin position="222"/>
        <end position="244"/>
    </location>
</feature>
<keyword evidence="1" id="KW-0472">Membrane</keyword>
<evidence type="ECO:0000256" key="1">
    <source>
        <dbReference type="SAM" id="Phobius"/>
    </source>
</evidence>
<dbReference type="AlphaFoldDB" id="A0A146JYP5"/>
<gene>
    <name evidence="2" type="ORF">TPC1_31197</name>
</gene>
<evidence type="ECO:0008006" key="3">
    <source>
        <dbReference type="Google" id="ProtNLM"/>
    </source>
</evidence>
<proteinExistence type="predicted"/>
<reference evidence="2" key="1">
    <citation type="submission" date="2015-07" db="EMBL/GenBank/DDBJ databases">
        <title>Adaptation to a free-living lifestyle via gene acquisitions in the diplomonad Trepomonas sp. PC1.</title>
        <authorList>
            <person name="Xu F."/>
            <person name="Jerlstrom-Hultqvist J."/>
            <person name="Kolisko M."/>
            <person name="Simpson A.G.B."/>
            <person name="Roger A.J."/>
            <person name="Svard S.G."/>
            <person name="Andersson J.O."/>
        </authorList>
    </citation>
    <scope>NUCLEOTIDE SEQUENCE</scope>
    <source>
        <strain evidence="2">PC1</strain>
    </source>
</reference>
<name>A0A146JYP5_9EUKA</name>
<accession>A0A146JYP5</accession>
<organism evidence="2">
    <name type="scientific">Trepomonas sp. PC1</name>
    <dbReference type="NCBI Taxonomy" id="1076344"/>
    <lineage>
        <taxon>Eukaryota</taxon>
        <taxon>Metamonada</taxon>
        <taxon>Diplomonadida</taxon>
        <taxon>Hexamitidae</taxon>
        <taxon>Hexamitinae</taxon>
        <taxon>Trepomonas</taxon>
    </lineage>
</organism>
<sequence length="323" mass="36300">QNELNLISIRFYQIVSISYQFANISVHTKWNKKQMLFLVAICAISIEKYVSAANIGLHEILDKQTFTDNSVSFDFSNSNNSVIRLFPTYSPADKFTQIYIFDSTLILSSHQAEFQIFECTFSSFSSLKVNFSSGEIQVDDHVSTFQFAVMETNTTVSTQPRFNFSVQQFYAVAQQQTEHLIANFGYDQAFLVLNSSLPQCVAQMQSVSCLFENQEANYSMQVILYISGYGYLSAVASVIILQVMPQNLQFVLKSGNSMLVAPYFNGTVTDYNLTSVGDCINKGKYAVCRQTGSWVFGLEFNGKSRTFQVNGTEGNGGFDENDY</sequence>